<keyword evidence="1" id="KW-0472">Membrane</keyword>
<feature type="transmembrane region" description="Helical" evidence="1">
    <location>
        <begin position="52"/>
        <end position="77"/>
    </location>
</feature>
<accession>U7V3J5</accession>
<dbReference type="EMBL" id="AXZG01000054">
    <property type="protein sequence ID" value="ERT65318.1"/>
    <property type="molecule type" value="Genomic_DNA"/>
</dbReference>
<comment type="caution">
    <text evidence="2">The sequence shown here is derived from an EMBL/GenBank/DDBJ whole genome shotgun (WGS) entry which is preliminary data.</text>
</comment>
<sequence>MELPMSLNYENITPSRSAKKYAWTGGFHRGSAEHLAYRRARRAEREEAVDKVINVLSVGCAGILGWVILPCTLLWSFTVLFAPAAPATAQLVSTGETITEQLGTSNQLSLWVLLGVPFLLVSLALVLNFGLGPYSLYFMRETAVATRIKTLLLGLPFTLAVGSMIAWLMADGAALGV</sequence>
<keyword evidence="1" id="KW-0812">Transmembrane</keyword>
<evidence type="ECO:0000313" key="2">
    <source>
        <dbReference type="EMBL" id="ERT65318.1"/>
    </source>
</evidence>
<dbReference type="AlphaFoldDB" id="U7V3J5"/>
<evidence type="ECO:0000313" key="3">
    <source>
        <dbReference type="Proteomes" id="UP000017174"/>
    </source>
</evidence>
<gene>
    <name evidence="2" type="ORF">HMPREF0742_01986</name>
</gene>
<name>U7V3J5_9MICC</name>
<proteinExistence type="predicted"/>
<keyword evidence="1" id="KW-1133">Transmembrane helix</keyword>
<protein>
    <submittedName>
        <fullName evidence="2">Uncharacterized protein</fullName>
    </submittedName>
</protein>
<reference evidence="2 3" key="1">
    <citation type="submission" date="2013-08" db="EMBL/GenBank/DDBJ databases">
        <authorList>
            <person name="Weinstock G."/>
            <person name="Sodergren E."/>
            <person name="Wylie T."/>
            <person name="Fulton L."/>
            <person name="Fulton R."/>
            <person name="Fronick C."/>
            <person name="O'Laughlin M."/>
            <person name="Godfrey J."/>
            <person name="Miner T."/>
            <person name="Herter B."/>
            <person name="Appelbaum E."/>
            <person name="Cordes M."/>
            <person name="Lek S."/>
            <person name="Wollam A."/>
            <person name="Pepin K.H."/>
            <person name="Palsikar V.B."/>
            <person name="Mitreva M."/>
            <person name="Wilson R.K."/>
        </authorList>
    </citation>
    <scope>NUCLEOTIDE SEQUENCE [LARGE SCALE GENOMIC DNA]</scope>
    <source>
        <strain evidence="2 3">F0184</strain>
    </source>
</reference>
<dbReference type="HOGENOM" id="CLU_1516810_0_0_11"/>
<evidence type="ECO:0000256" key="1">
    <source>
        <dbReference type="SAM" id="Phobius"/>
    </source>
</evidence>
<feature type="transmembrane region" description="Helical" evidence="1">
    <location>
        <begin position="151"/>
        <end position="170"/>
    </location>
</feature>
<feature type="transmembrane region" description="Helical" evidence="1">
    <location>
        <begin position="110"/>
        <end position="131"/>
    </location>
</feature>
<organism evidence="2 3">
    <name type="scientific">Rothia aeria F0184</name>
    <dbReference type="NCBI Taxonomy" id="888019"/>
    <lineage>
        <taxon>Bacteria</taxon>
        <taxon>Bacillati</taxon>
        <taxon>Actinomycetota</taxon>
        <taxon>Actinomycetes</taxon>
        <taxon>Micrococcales</taxon>
        <taxon>Micrococcaceae</taxon>
        <taxon>Rothia</taxon>
    </lineage>
</organism>
<dbReference type="Proteomes" id="UP000017174">
    <property type="component" value="Unassembled WGS sequence"/>
</dbReference>
<dbReference type="PATRIC" id="fig|888019.4.peg.1681"/>